<feature type="transmembrane region" description="Helical" evidence="1">
    <location>
        <begin position="126"/>
        <end position="145"/>
    </location>
</feature>
<feature type="domain" description="GGDEF" evidence="2">
    <location>
        <begin position="215"/>
        <end position="348"/>
    </location>
</feature>
<reference evidence="3 4" key="1">
    <citation type="submission" date="2023-07" db="EMBL/GenBank/DDBJ databases">
        <title>Sorghum-associated microbial communities from plants grown in Nebraska, USA.</title>
        <authorList>
            <person name="Schachtman D."/>
        </authorList>
    </citation>
    <scope>NUCLEOTIDE SEQUENCE [LARGE SCALE GENOMIC DNA]</scope>
    <source>
        <strain evidence="3 4">BE211</strain>
    </source>
</reference>
<feature type="transmembrane region" description="Helical" evidence="1">
    <location>
        <begin position="77"/>
        <end position="96"/>
    </location>
</feature>
<keyword evidence="1" id="KW-0812">Transmembrane</keyword>
<keyword evidence="4" id="KW-1185">Reference proteome</keyword>
<feature type="transmembrane region" description="Helical" evidence="1">
    <location>
        <begin position="102"/>
        <end position="119"/>
    </location>
</feature>
<dbReference type="PANTHER" id="PTHR45138:SF9">
    <property type="entry name" value="DIGUANYLATE CYCLASE DGCM-RELATED"/>
    <property type="match status" value="1"/>
</dbReference>
<name>A0ABU1TXN4_9BACL</name>
<dbReference type="RefSeq" id="WP_310256928.1">
    <property type="nucleotide sequence ID" value="NZ_JAVDWA010000001.1"/>
</dbReference>
<evidence type="ECO:0000256" key="1">
    <source>
        <dbReference type="SAM" id="Phobius"/>
    </source>
</evidence>
<evidence type="ECO:0000313" key="3">
    <source>
        <dbReference type="EMBL" id="MDR7071938.1"/>
    </source>
</evidence>
<evidence type="ECO:0000313" key="4">
    <source>
        <dbReference type="Proteomes" id="UP001258181"/>
    </source>
</evidence>
<feature type="transmembrane region" description="Helical" evidence="1">
    <location>
        <begin position="21"/>
        <end position="40"/>
    </location>
</feature>
<dbReference type="EMBL" id="JAVDWA010000001">
    <property type="protein sequence ID" value="MDR7071938.1"/>
    <property type="molecule type" value="Genomic_DNA"/>
</dbReference>
<keyword evidence="1" id="KW-0472">Membrane</keyword>
<sequence>MKDLFVITDHRSETISSLLRWFFVIVCVPLFYYNPVANILNFNKESFPLLLTIGIAYMTATQVVLWRFHEKSYYYRIFTRGGIVFDFIVYTWLLLLTGNSESPFIPVGYLIVIHAAIYWRLKGSIVLAAAIFTEFVALFLYDAGYEETTTLFNFFVNSTFLWLIALYGGVLASKERQNYFEKNMYQLQSVQDYLTGLFNHRKFQEDVLEKTKEESPFVLVFCDIDHFKKVNDAHGHVVGDEVLKLVSSVFTRYLPMKDGTAYRYGGEEFAWIIHTDKETTVKRIIDQVNDHLKKYPYRLHHGVLPVTLSYGIAVYHPGEKPASLIKRADALLYEAKTAGRNTYRADHNKEIS</sequence>
<protein>
    <submittedName>
        <fullName evidence="3">Diguanylate cyclase (GGDEF)-like protein</fullName>
    </submittedName>
</protein>
<dbReference type="InterPro" id="IPR050469">
    <property type="entry name" value="Diguanylate_Cyclase"/>
</dbReference>
<dbReference type="Gene3D" id="3.30.70.270">
    <property type="match status" value="1"/>
</dbReference>
<accession>A0ABU1TXN4</accession>
<evidence type="ECO:0000259" key="2">
    <source>
        <dbReference type="PROSITE" id="PS50887"/>
    </source>
</evidence>
<organism evidence="3 4">
    <name type="scientific">Fictibacillus barbaricus</name>
    <dbReference type="NCBI Taxonomy" id="182136"/>
    <lineage>
        <taxon>Bacteria</taxon>
        <taxon>Bacillati</taxon>
        <taxon>Bacillota</taxon>
        <taxon>Bacilli</taxon>
        <taxon>Bacillales</taxon>
        <taxon>Fictibacillaceae</taxon>
        <taxon>Fictibacillus</taxon>
    </lineage>
</organism>
<dbReference type="CDD" id="cd01949">
    <property type="entry name" value="GGDEF"/>
    <property type="match status" value="1"/>
</dbReference>
<dbReference type="Proteomes" id="UP001258181">
    <property type="component" value="Unassembled WGS sequence"/>
</dbReference>
<dbReference type="InterPro" id="IPR000160">
    <property type="entry name" value="GGDEF_dom"/>
</dbReference>
<dbReference type="SUPFAM" id="SSF55073">
    <property type="entry name" value="Nucleotide cyclase"/>
    <property type="match status" value="1"/>
</dbReference>
<proteinExistence type="predicted"/>
<dbReference type="InterPro" id="IPR043128">
    <property type="entry name" value="Rev_trsase/Diguanyl_cyclase"/>
</dbReference>
<feature type="transmembrane region" description="Helical" evidence="1">
    <location>
        <begin position="46"/>
        <end position="65"/>
    </location>
</feature>
<keyword evidence="1" id="KW-1133">Transmembrane helix</keyword>
<dbReference type="SMART" id="SM00267">
    <property type="entry name" value="GGDEF"/>
    <property type="match status" value="1"/>
</dbReference>
<dbReference type="NCBIfam" id="TIGR00254">
    <property type="entry name" value="GGDEF"/>
    <property type="match status" value="1"/>
</dbReference>
<dbReference type="Pfam" id="PF00990">
    <property type="entry name" value="GGDEF"/>
    <property type="match status" value="1"/>
</dbReference>
<dbReference type="PROSITE" id="PS50887">
    <property type="entry name" value="GGDEF"/>
    <property type="match status" value="1"/>
</dbReference>
<dbReference type="PANTHER" id="PTHR45138">
    <property type="entry name" value="REGULATORY COMPONENTS OF SENSORY TRANSDUCTION SYSTEM"/>
    <property type="match status" value="1"/>
</dbReference>
<gene>
    <name evidence="3" type="ORF">J2X07_000913</name>
</gene>
<comment type="caution">
    <text evidence="3">The sequence shown here is derived from an EMBL/GenBank/DDBJ whole genome shotgun (WGS) entry which is preliminary data.</text>
</comment>
<feature type="transmembrane region" description="Helical" evidence="1">
    <location>
        <begin position="151"/>
        <end position="172"/>
    </location>
</feature>
<dbReference type="InterPro" id="IPR029787">
    <property type="entry name" value="Nucleotide_cyclase"/>
</dbReference>